<dbReference type="PANTHER" id="PTHR15069">
    <property type="entry name" value="PROTEASOME ASSEMBLY CHAPERONE 1"/>
    <property type="match status" value="1"/>
</dbReference>
<evidence type="ECO:0000256" key="1">
    <source>
        <dbReference type="ARBA" id="ARBA00005261"/>
    </source>
</evidence>
<evidence type="ECO:0000259" key="5">
    <source>
        <dbReference type="Pfam" id="PF14529"/>
    </source>
</evidence>
<evidence type="ECO:0000313" key="6">
    <source>
        <dbReference type="EMBL" id="CAG2192804.1"/>
    </source>
</evidence>
<evidence type="ECO:0000256" key="4">
    <source>
        <dbReference type="SAM" id="MobiDB-lite"/>
    </source>
</evidence>
<dbReference type="SUPFAM" id="SSF56219">
    <property type="entry name" value="DNase I-like"/>
    <property type="match status" value="1"/>
</dbReference>
<dbReference type="Gene3D" id="3.60.10.10">
    <property type="entry name" value="Endonuclease/exonuclease/phosphatase"/>
    <property type="match status" value="1"/>
</dbReference>
<evidence type="ECO:0000256" key="2">
    <source>
        <dbReference type="ARBA" id="ARBA00019180"/>
    </source>
</evidence>
<protein>
    <recommendedName>
        <fullName evidence="2">Proteasome assembly chaperone 1</fullName>
    </recommendedName>
</protein>
<dbReference type="InterPro" id="IPR005135">
    <property type="entry name" value="Endo/exonuclease/phosphatase"/>
</dbReference>
<evidence type="ECO:0000313" key="7">
    <source>
        <dbReference type="Proteomes" id="UP000683360"/>
    </source>
</evidence>
<accession>A0A8S3QCF7</accession>
<dbReference type="GO" id="GO:0080129">
    <property type="term" value="P:proteasome core complex assembly"/>
    <property type="evidence" value="ECO:0007669"/>
    <property type="project" value="TreeGrafter"/>
</dbReference>
<feature type="compositionally biased region" description="Low complexity" evidence="4">
    <location>
        <begin position="86"/>
        <end position="99"/>
    </location>
</feature>
<evidence type="ECO:0000256" key="3">
    <source>
        <dbReference type="ARBA" id="ARBA00023186"/>
    </source>
</evidence>
<reference evidence="6" key="1">
    <citation type="submission" date="2021-03" db="EMBL/GenBank/DDBJ databases">
        <authorList>
            <person name="Bekaert M."/>
        </authorList>
    </citation>
    <scope>NUCLEOTIDE SEQUENCE</scope>
</reference>
<dbReference type="GO" id="GO:0070628">
    <property type="term" value="F:proteasome binding"/>
    <property type="evidence" value="ECO:0007669"/>
    <property type="project" value="TreeGrafter"/>
</dbReference>
<feature type="region of interest" description="Disordered" evidence="4">
    <location>
        <begin position="82"/>
        <end position="113"/>
    </location>
</feature>
<dbReference type="GO" id="GO:0003824">
    <property type="term" value="F:catalytic activity"/>
    <property type="evidence" value="ECO:0007669"/>
    <property type="project" value="InterPro"/>
</dbReference>
<dbReference type="GO" id="GO:0005783">
    <property type="term" value="C:endoplasmic reticulum"/>
    <property type="evidence" value="ECO:0007669"/>
    <property type="project" value="InterPro"/>
</dbReference>
<dbReference type="Pfam" id="PF16094">
    <property type="entry name" value="PAC1"/>
    <property type="match status" value="1"/>
</dbReference>
<keyword evidence="7" id="KW-1185">Reference proteome</keyword>
<comment type="caution">
    <text evidence="6">The sequence shown here is derived from an EMBL/GenBank/DDBJ whole genome shotgun (WGS) entry which is preliminary data.</text>
</comment>
<dbReference type="InterPro" id="IPR016565">
    <property type="entry name" value="Proteasome_assmbl_chp_1"/>
</dbReference>
<sequence length="734" mass="83632">MATFFGEVLPVVSRAVEEDDDNDSESFERFYSEVGNWICCKCESINVSTFTFHSYELNTSNYYDPLTHNSTFESITSNAFSPLKTSSPKGNNSINNNTSKRNKSKNRTNSSNVFNIPKKQNLRILTLNCRSIKDKTSEFSAAVNYIKPDIICGTESWLKGEHPGKNPTKDAIKSSEVFPENYTAYRNDRGTLGGGVFILVQNDIIAIEKPEFVTKCEIEWVKIQMKDKKDLTIGSFYMPHRNMEHIKELDKSLDHISNKNQTIMLTGDFNCPDINWNTMSVNQNAQDKEIQIALMEVIISHSLTQIHETPTRGNNLLDIVLTSNPSLIKTSSNAPGISDHDMIVTDCDTKPHYQSKKPRKCYIYSKAKWEDLHKDLTILSTNIIEMYHSGATVQELWDKFKTDLYSNLDNHIPSKLIRSKTSLPWINHKIRKMFKKKTRLYQQAKKTNNWTNYRHFQKECKRQIRKAEYNYINTTILEGLENNNSKPFGNIRVTALWTRAAKHSMSESGEGKLPCEILIIAVGPAATGFIQTYVIHKNYEIIAGLFSGLHEDDINTLSQKTPTDKSCFLYRKKDCPKILVCQCNITVTPEQAFSFTEQIFPSINLEDAYVSILCSAHTSEYKADIPISDMEVPFLRSLRSTKYLGTPLAPYVDQPNIVTGLPAQCLSYCQVNKVIAVLYACYTDSIQVDSATMRCFLPLIQSTPIKDIVEKNPKADEMLRTIVDLHTKHNTLYL</sequence>
<dbReference type="EMBL" id="CAJPWZ010000447">
    <property type="protein sequence ID" value="CAG2192804.1"/>
    <property type="molecule type" value="Genomic_DNA"/>
</dbReference>
<name>A0A8S3QCF7_MYTED</name>
<dbReference type="InterPro" id="IPR036691">
    <property type="entry name" value="Endo/exonu/phosph_ase_sf"/>
</dbReference>
<gene>
    <name evidence="6" type="ORF">MEDL_7963</name>
</gene>
<proteinExistence type="inferred from homology"/>
<dbReference type="Proteomes" id="UP000683360">
    <property type="component" value="Unassembled WGS sequence"/>
</dbReference>
<comment type="similarity">
    <text evidence="1">Belongs to the PSMG1 family.</text>
</comment>
<keyword evidence="3" id="KW-0143">Chaperone</keyword>
<dbReference type="PANTHER" id="PTHR15069:SF1">
    <property type="entry name" value="PROTEASOME ASSEMBLY CHAPERONE 1"/>
    <property type="match status" value="1"/>
</dbReference>
<dbReference type="OrthoDB" id="17536at2759"/>
<dbReference type="AlphaFoldDB" id="A0A8S3QCF7"/>
<organism evidence="6 7">
    <name type="scientific">Mytilus edulis</name>
    <name type="common">Blue mussel</name>
    <dbReference type="NCBI Taxonomy" id="6550"/>
    <lineage>
        <taxon>Eukaryota</taxon>
        <taxon>Metazoa</taxon>
        <taxon>Spiralia</taxon>
        <taxon>Lophotrochozoa</taxon>
        <taxon>Mollusca</taxon>
        <taxon>Bivalvia</taxon>
        <taxon>Autobranchia</taxon>
        <taxon>Pteriomorphia</taxon>
        <taxon>Mytilida</taxon>
        <taxon>Mytiloidea</taxon>
        <taxon>Mytilidae</taxon>
        <taxon>Mytilinae</taxon>
        <taxon>Mytilus</taxon>
    </lineage>
</organism>
<feature type="domain" description="Endonuclease/exonuclease/phosphatase" evidence="5">
    <location>
        <begin position="232"/>
        <end position="343"/>
    </location>
</feature>
<dbReference type="Pfam" id="PF14529">
    <property type="entry name" value="Exo_endo_phos_2"/>
    <property type="match status" value="1"/>
</dbReference>